<dbReference type="Proteomes" id="UP000192439">
    <property type="component" value="Chromosome"/>
</dbReference>
<gene>
    <name evidence="1" type="ORF">BH695_2884</name>
</gene>
<dbReference type="AlphaFoldDB" id="A0AB33C402"/>
<reference evidence="1 2" key="1">
    <citation type="journal article" date="2018" name="Harmful Algae">
        <title>The highly heterogeneous methylated genomes and diverse restriction-modification systems of bloom-forming Microcystis.</title>
        <authorList>
            <person name="Zhao L."/>
            <person name="Song Y."/>
            <person name="Li L."/>
            <person name="Gan N."/>
            <person name="Brand J.J."/>
            <person name="Song L."/>
        </authorList>
    </citation>
    <scope>NUCLEOTIDE SEQUENCE [LARGE SCALE GENOMIC DNA]</scope>
    <source>
        <strain evidence="1 2">PCC 7806SL</strain>
    </source>
</reference>
<sequence length="56" mass="6677">MKKCLDAKKDDRNADTSELEKQIDHLVYKLYQLTYNEVKIIDPEFALTEQEYLDLP</sequence>
<proteinExistence type="predicted"/>
<name>A0AB33C402_MICA7</name>
<keyword evidence="2" id="KW-1185">Reference proteome</keyword>
<dbReference type="RefSeq" id="WP_196219952.1">
    <property type="nucleotide sequence ID" value="NZ_CP020771.1"/>
</dbReference>
<dbReference type="EMBL" id="CP020771">
    <property type="protein sequence ID" value="ARI82163.1"/>
    <property type="molecule type" value="Genomic_DNA"/>
</dbReference>
<evidence type="ECO:0000313" key="1">
    <source>
        <dbReference type="EMBL" id="ARI82163.1"/>
    </source>
</evidence>
<evidence type="ECO:0000313" key="2">
    <source>
        <dbReference type="Proteomes" id="UP000192439"/>
    </source>
</evidence>
<accession>A0AB33C402</accession>
<protein>
    <submittedName>
        <fullName evidence="1">Uncharacterized protein</fullName>
    </submittedName>
</protein>
<organism evidence="1 2">
    <name type="scientific">Microcystis aeruginosa PCC 7806SL</name>
    <dbReference type="NCBI Taxonomy" id="1903187"/>
    <lineage>
        <taxon>Bacteria</taxon>
        <taxon>Bacillati</taxon>
        <taxon>Cyanobacteriota</taxon>
        <taxon>Cyanophyceae</taxon>
        <taxon>Oscillatoriophycideae</taxon>
        <taxon>Chroococcales</taxon>
        <taxon>Microcystaceae</taxon>
        <taxon>Microcystis</taxon>
    </lineage>
</organism>